<evidence type="ECO:0008006" key="7">
    <source>
        <dbReference type="Google" id="ProtNLM"/>
    </source>
</evidence>
<dbReference type="NCBIfam" id="TIGR02244">
    <property type="entry name" value="HAD-IG-Ncltidse"/>
    <property type="match status" value="1"/>
</dbReference>
<accession>A0A6T6TF96</accession>
<comment type="similarity">
    <text evidence="1">Belongs to the 5'(3')-deoxyribonucleotidase family.</text>
</comment>
<dbReference type="AlphaFoldDB" id="A0A6T6TF96"/>
<name>A0A6T6TF96_9STRA</name>
<dbReference type="InterPro" id="IPR023214">
    <property type="entry name" value="HAD_sf"/>
</dbReference>
<keyword evidence="4" id="KW-0460">Magnesium</keyword>
<evidence type="ECO:0000256" key="4">
    <source>
        <dbReference type="ARBA" id="ARBA00022842"/>
    </source>
</evidence>
<dbReference type="GO" id="GO:0008253">
    <property type="term" value="F:5'-nucleotidase activity"/>
    <property type="evidence" value="ECO:0007669"/>
    <property type="project" value="TreeGrafter"/>
</dbReference>
<dbReference type="EMBL" id="HBFS01000136">
    <property type="protein sequence ID" value="CAD8906892.1"/>
    <property type="molecule type" value="Transcribed_RNA"/>
</dbReference>
<reference evidence="5" key="1">
    <citation type="submission" date="2021-01" db="EMBL/GenBank/DDBJ databases">
        <authorList>
            <person name="Corre E."/>
            <person name="Pelletier E."/>
            <person name="Niang G."/>
            <person name="Scheremetjew M."/>
            <person name="Finn R."/>
            <person name="Kale V."/>
            <person name="Holt S."/>
            <person name="Cochrane G."/>
            <person name="Meng A."/>
            <person name="Brown T."/>
            <person name="Cohen L."/>
        </authorList>
    </citation>
    <scope>NUCLEOTIDE SEQUENCE</scope>
    <source>
        <strain evidence="5">Ms1</strain>
    </source>
</reference>
<keyword evidence="2" id="KW-0479">Metal-binding</keyword>
<keyword evidence="3" id="KW-0378">Hydrolase</keyword>
<sequence>MEDERLVEAIARYRAGHVVGMDEVSQKIHPSHRVYANNELHMSDVDVIGFDYDYTLANYSGELLRLVYRLARDYLIDNMGYPSELAASEYDPSFAIRGLTVDRRKALLMKVSSFNAITFGTVFRGRQRLEEDEILHEYGGSRFVSFSYREEAMAPLADLFSLPHACLLADTVQHFLDQGFGYDPESVASDVHQAIQYVHKSGAMHNTVMTNLDQFLDKDPRLRELLDVLAASQKQLFLLTNSDYAYVNAGLTYLLGPDWRSCFQLVVVSAAKPAFYTKKDTPFRELGLRDARQKFKRVERFKPGKVYAKGCVHKMLKMAGWERKHVLYFGDSMFSDWVEPRRAHGWTTGGIIKELDEYMVTSHTAEFKELRAKLGAVNDMLLVVQELDPAREAHAAQLQALCDWLVSLPSYKKRQRALVDNADQMSDEEIASGAAAPVSFGRLSKTQVLDALENERRVLRKERQMGHNYNFGSMFHSDTSPSLFAFSLMRYCDVYTADVANFLQYPADHRFYPNPKILPHQDPKRVV</sequence>
<gene>
    <name evidence="5" type="ORF">BSP0115_LOCUS86</name>
    <name evidence="6" type="ORF">BSP0115_LOCUS87</name>
</gene>
<evidence type="ECO:0000256" key="2">
    <source>
        <dbReference type="ARBA" id="ARBA00022723"/>
    </source>
</evidence>
<dbReference type="InterPro" id="IPR036412">
    <property type="entry name" value="HAD-like_sf"/>
</dbReference>
<evidence type="ECO:0000313" key="6">
    <source>
        <dbReference type="EMBL" id="CAD8906893.1"/>
    </source>
</evidence>
<evidence type="ECO:0000313" key="5">
    <source>
        <dbReference type="EMBL" id="CAD8906892.1"/>
    </source>
</evidence>
<dbReference type="GO" id="GO:0046872">
    <property type="term" value="F:metal ion binding"/>
    <property type="evidence" value="ECO:0007669"/>
    <property type="project" value="UniProtKB-KW"/>
</dbReference>
<dbReference type="SUPFAM" id="SSF56784">
    <property type="entry name" value="HAD-like"/>
    <property type="match status" value="1"/>
</dbReference>
<proteinExistence type="inferred from homology"/>
<organism evidence="5">
    <name type="scientific">Bicosoecida sp. CB-2014</name>
    <dbReference type="NCBI Taxonomy" id="1486930"/>
    <lineage>
        <taxon>Eukaryota</taxon>
        <taxon>Sar</taxon>
        <taxon>Stramenopiles</taxon>
        <taxon>Bigyra</taxon>
        <taxon>Opalozoa</taxon>
        <taxon>Bicosoecida</taxon>
    </lineage>
</organism>
<evidence type="ECO:0000256" key="1">
    <source>
        <dbReference type="ARBA" id="ARBA00009589"/>
    </source>
</evidence>
<dbReference type="PANTHER" id="PTHR12103">
    <property type="entry name" value="5'-NUCLEOTIDASE DOMAIN-CONTAINING"/>
    <property type="match status" value="1"/>
</dbReference>
<dbReference type="Gene3D" id="3.40.50.1000">
    <property type="entry name" value="HAD superfamily/HAD-like"/>
    <property type="match status" value="1"/>
</dbReference>
<dbReference type="PANTHER" id="PTHR12103:SF12">
    <property type="entry name" value="FI20020P1"/>
    <property type="match status" value="1"/>
</dbReference>
<dbReference type="InterPro" id="IPR008380">
    <property type="entry name" value="HAD-SF_hydro_IG_5-nucl"/>
</dbReference>
<dbReference type="EMBL" id="HBFS01000137">
    <property type="protein sequence ID" value="CAD8906893.1"/>
    <property type="molecule type" value="Transcribed_RNA"/>
</dbReference>
<dbReference type="Pfam" id="PF05761">
    <property type="entry name" value="5_nucleotid"/>
    <property type="match status" value="1"/>
</dbReference>
<evidence type="ECO:0000256" key="3">
    <source>
        <dbReference type="ARBA" id="ARBA00022801"/>
    </source>
</evidence>
<protein>
    <recommendedName>
        <fullName evidence="7">5'-nucleotidase domain-containing protein</fullName>
    </recommendedName>
</protein>